<keyword evidence="2" id="KW-0648">Protein biosynthesis</keyword>
<feature type="compositionally biased region" description="Polar residues" evidence="1">
    <location>
        <begin position="122"/>
        <end position="131"/>
    </location>
</feature>
<dbReference type="Proteomes" id="UP001465976">
    <property type="component" value="Unassembled WGS sequence"/>
</dbReference>
<feature type="compositionally biased region" description="Basic and acidic residues" evidence="1">
    <location>
        <begin position="220"/>
        <end position="229"/>
    </location>
</feature>
<feature type="compositionally biased region" description="Polar residues" evidence="1">
    <location>
        <begin position="140"/>
        <end position="152"/>
    </location>
</feature>
<proteinExistence type="predicted"/>
<feature type="compositionally biased region" description="Low complexity" evidence="1">
    <location>
        <begin position="315"/>
        <end position="325"/>
    </location>
</feature>
<evidence type="ECO:0000313" key="2">
    <source>
        <dbReference type="EMBL" id="KAL0578776.1"/>
    </source>
</evidence>
<feature type="compositionally biased region" description="Polar residues" evidence="1">
    <location>
        <begin position="176"/>
        <end position="190"/>
    </location>
</feature>
<evidence type="ECO:0000313" key="3">
    <source>
        <dbReference type="Proteomes" id="UP001465976"/>
    </source>
</evidence>
<reference evidence="2 3" key="1">
    <citation type="submission" date="2024-02" db="EMBL/GenBank/DDBJ databases">
        <title>A draft genome for the cacao thread blight pathogen Marasmius crinis-equi.</title>
        <authorList>
            <person name="Cohen S.P."/>
            <person name="Baruah I.K."/>
            <person name="Amoako-Attah I."/>
            <person name="Bukari Y."/>
            <person name="Meinhardt L.W."/>
            <person name="Bailey B.A."/>
        </authorList>
    </citation>
    <scope>NUCLEOTIDE SEQUENCE [LARGE SCALE GENOMIC DNA]</scope>
    <source>
        <strain evidence="2 3">GH-76</strain>
    </source>
</reference>
<evidence type="ECO:0000256" key="1">
    <source>
        <dbReference type="SAM" id="MobiDB-lite"/>
    </source>
</evidence>
<dbReference type="GO" id="GO:0003746">
    <property type="term" value="F:translation elongation factor activity"/>
    <property type="evidence" value="ECO:0007669"/>
    <property type="project" value="UniProtKB-KW"/>
</dbReference>
<gene>
    <name evidence="2" type="primary">SPT5_2</name>
    <name evidence="2" type="ORF">V5O48_003229</name>
</gene>
<sequence>MKRRRWFRQLDTGQHRHLSALETENASLRAQNEALLRDNRERDVQRMRQAEIIFPSAGSSSVQDDDVVMSRNEVFESYESDGGEEVKESMASARIDHDMEVDDVYASEGSRYESSADHSPSDSEGTDNSLEMDSGGGFQGDTTDLNSRSPTSPVDADQMARRTFSAFSTRIRKGKAQSNLLSTRPNQTSGVPPKLQASSYRYLPHKRLLRSPDNSFRHRIKDEERETPGHSRGAFEANRELGRVQRARTGRGQSTSHPAHNNSVFAPTQLTAEDFQRQVLEELEQIHEVNDASTCTISSLQDEIESLQEEMQALRATQSSSSTNTRRVRNRNRTPNATGRFLRTKPSAPRGDKRNTLMKDVRLFMNPLIGIQKDRDVIGYDMSVFPTEEEVRGFVLSDGDPPEITDLLPIYWDDIPSAWNRALAQQFTELFITEKPDYATCQEEVTEHFWQRLDTLKYQFRRAQQQSGETVSDWYKRNQNNQENEHARIRKRTRREQLYKDREQAAAEASQACMDSEQKRNWALALDAIRRLGVAGMSSDDSELGSSYNRRYLVKNRKWRSGDLLEVLKCVDSAIPVAKASVHGNVVPGNRPRVRERPRRPIQSDRAAVAQLPYNFYHRAWYKSLSAVEKDELAATRPILLPDPDA</sequence>
<accession>A0ABR3FTX7</accession>
<dbReference type="EMBL" id="JBAHYK010000085">
    <property type="protein sequence ID" value="KAL0578776.1"/>
    <property type="molecule type" value="Genomic_DNA"/>
</dbReference>
<protein>
    <submittedName>
        <fullName evidence="2">Transcription elongation factor spt5</fullName>
    </submittedName>
</protein>
<feature type="compositionally biased region" description="Polar residues" evidence="1">
    <location>
        <begin position="251"/>
        <end position="263"/>
    </location>
</feature>
<feature type="compositionally biased region" description="Basic and acidic residues" evidence="1">
    <location>
        <begin position="84"/>
        <end position="98"/>
    </location>
</feature>
<feature type="region of interest" description="Disordered" evidence="1">
    <location>
        <begin position="314"/>
        <end position="354"/>
    </location>
</feature>
<comment type="caution">
    <text evidence="2">The sequence shown here is derived from an EMBL/GenBank/DDBJ whole genome shotgun (WGS) entry which is preliminary data.</text>
</comment>
<organism evidence="2 3">
    <name type="scientific">Marasmius crinis-equi</name>
    <dbReference type="NCBI Taxonomy" id="585013"/>
    <lineage>
        <taxon>Eukaryota</taxon>
        <taxon>Fungi</taxon>
        <taxon>Dikarya</taxon>
        <taxon>Basidiomycota</taxon>
        <taxon>Agaricomycotina</taxon>
        <taxon>Agaricomycetes</taxon>
        <taxon>Agaricomycetidae</taxon>
        <taxon>Agaricales</taxon>
        <taxon>Marasmiineae</taxon>
        <taxon>Marasmiaceae</taxon>
        <taxon>Marasmius</taxon>
    </lineage>
</organism>
<keyword evidence="3" id="KW-1185">Reference proteome</keyword>
<feature type="compositionally biased region" description="Basic and acidic residues" evidence="1">
    <location>
        <begin position="110"/>
        <end position="121"/>
    </location>
</feature>
<keyword evidence="2" id="KW-0251">Elongation factor</keyword>
<feature type="region of interest" description="Disordered" evidence="1">
    <location>
        <begin position="220"/>
        <end position="263"/>
    </location>
</feature>
<feature type="region of interest" description="Disordered" evidence="1">
    <location>
        <begin position="72"/>
        <end position="195"/>
    </location>
</feature>
<name>A0ABR3FTX7_9AGAR</name>